<comment type="caution">
    <text evidence="2">The sequence shown here is derived from an EMBL/GenBank/DDBJ whole genome shotgun (WGS) entry which is preliminary data.</text>
</comment>
<dbReference type="InterPro" id="IPR051454">
    <property type="entry name" value="RNA/ubiquinone_mod_enzymes"/>
</dbReference>
<dbReference type="RefSeq" id="WP_042686111.1">
    <property type="nucleotide sequence ID" value="NZ_DUIH01000017.1"/>
</dbReference>
<dbReference type="InterPro" id="IPR001539">
    <property type="entry name" value="Peptidase_U32"/>
</dbReference>
<dbReference type="EMBL" id="DUIH01000017">
    <property type="protein sequence ID" value="HIH69990.1"/>
    <property type="molecule type" value="Genomic_DNA"/>
</dbReference>
<dbReference type="SUPFAM" id="SSF51412">
    <property type="entry name" value="Inosine monophosphate dehydrogenase (IMPDH)"/>
    <property type="match status" value="1"/>
</dbReference>
<dbReference type="PANTHER" id="PTHR30217">
    <property type="entry name" value="PEPTIDASE U32 FAMILY"/>
    <property type="match status" value="1"/>
</dbReference>
<dbReference type="Proteomes" id="UP000600363">
    <property type="component" value="Unassembled WGS sequence"/>
</dbReference>
<dbReference type="Pfam" id="PF12392">
    <property type="entry name" value="DUF3656"/>
    <property type="match status" value="1"/>
</dbReference>
<gene>
    <name evidence="2" type="ORF">HA299_05210</name>
</gene>
<reference evidence="2" key="1">
    <citation type="journal article" date="2020" name="bioRxiv">
        <title>A rank-normalized archaeal taxonomy based on genome phylogeny resolves widespread incomplete and uneven classifications.</title>
        <authorList>
            <person name="Rinke C."/>
            <person name="Chuvochina M."/>
            <person name="Mussig A.J."/>
            <person name="Chaumeil P.-A."/>
            <person name="Waite D.W."/>
            <person name="Whitman W.B."/>
            <person name="Parks D.H."/>
            <person name="Hugenholtz P."/>
        </authorList>
    </citation>
    <scope>NUCLEOTIDE SEQUENCE</scope>
    <source>
        <strain evidence="2">UBA12518</strain>
    </source>
</reference>
<organism evidence="2 3">
    <name type="scientific">Methermicoccus shengliensis</name>
    <dbReference type="NCBI Taxonomy" id="660064"/>
    <lineage>
        <taxon>Archaea</taxon>
        <taxon>Methanobacteriati</taxon>
        <taxon>Methanobacteriota</taxon>
        <taxon>Stenosarchaea group</taxon>
        <taxon>Methanomicrobia</taxon>
        <taxon>Methanosarcinales</taxon>
        <taxon>Methermicoccaceae</taxon>
        <taxon>Methermicoccus</taxon>
    </lineage>
</organism>
<dbReference type="InterPro" id="IPR020988">
    <property type="entry name" value="Pept_U32_collagenase"/>
</dbReference>
<evidence type="ECO:0000313" key="2">
    <source>
        <dbReference type="EMBL" id="HIH69990.1"/>
    </source>
</evidence>
<feature type="domain" description="Peptidase U32 collagenase" evidence="1">
    <location>
        <begin position="376"/>
        <end position="489"/>
    </location>
</feature>
<dbReference type="PANTHER" id="PTHR30217:SF10">
    <property type="entry name" value="23S RRNA 5-HYDROXYCYTIDINE C2501 SYNTHASE"/>
    <property type="match status" value="1"/>
</dbReference>
<name>A0A832RWJ8_9EURY</name>
<evidence type="ECO:0000313" key="3">
    <source>
        <dbReference type="Proteomes" id="UP000600363"/>
    </source>
</evidence>
<dbReference type="AlphaFoldDB" id="A0A832RWJ8"/>
<sequence length="769" mass="83934">MCEILAPCGSLDALRAAIAAGAHAVYFGVGELNARAYAQNISVDELKDAVGLAHEHGVRAYVAVNTLMKQREIVRAIELMDAAYEAGADGVIVQDIGLLVLSSARYPDMEIHASTQMTVHSTAGAELVAALGADRVILARELLHSEARRIAEEAGVDVELFVHGALCYCYSGQCLFSSFVGGRSANRGRCAQPCRKRYIVEVDGRRVSPSAIGGEHVLSTAELCLLDSLERVLECHPRALKIEGRMRRSEYVACVVDAYRRALSGEDPSLLRGRISRVFHRGFTHGWLLGEDVMFRRHPANVGLFIGRVDEVRGGMVEFVPSEDIEVGDGIGVHTAHGIVGGRIRSMYVGGRKVKRARAGERVRIPFAGCGEGDEVYLTADVSLMRELSRMHPPPVEVDVHVVARVGMPLLVRVSDGVHVGVGESGYVVERGITSPTPHEQLRTIAARLGGTPYTARSVSVDADEGVFVPLGSLSEARRRACDELSTMRRQAKGRTRPDRPMPVFRHMHPARERPILSVAVRDAPSARVARDCGADVVYVPLHVLDEVSSMGVPLGVLTPVITKDDELEELERAIVRLQGVHVCASNLGVVRVCAQHAVPFVAEESLNVFNPLSCAVLAELGAVRVCASPELTLEEVQQLCASSPVPIEVKAHGYQRLMVSEHDLVGELIERGIAREGQRVYLRDEAGYSFPVVREHGRTVIYNSIELCMLEHIHTLASCGARAIRLDLVLHTPEQVRDIVEAYRRALAGEPQRLEGRYTTGHYFRGVM</sequence>
<dbReference type="Pfam" id="PF01136">
    <property type="entry name" value="Peptidase_U32"/>
    <property type="match status" value="2"/>
</dbReference>
<proteinExistence type="predicted"/>
<accession>A0A832RWJ8</accession>
<protein>
    <submittedName>
        <fullName evidence="2">U32 family peptidase</fullName>
    </submittedName>
</protein>
<evidence type="ECO:0000259" key="1">
    <source>
        <dbReference type="Pfam" id="PF12392"/>
    </source>
</evidence>